<keyword evidence="7" id="KW-1185">Reference proteome</keyword>
<dbReference type="InterPro" id="IPR013154">
    <property type="entry name" value="ADH-like_N"/>
</dbReference>
<feature type="domain" description="Alcohol dehydrogenase-like C-terminal" evidence="4">
    <location>
        <begin position="280"/>
        <end position="375"/>
    </location>
</feature>
<organism evidence="6 7">
    <name type="scientific">Cristinia sonorae</name>
    <dbReference type="NCBI Taxonomy" id="1940300"/>
    <lineage>
        <taxon>Eukaryota</taxon>
        <taxon>Fungi</taxon>
        <taxon>Dikarya</taxon>
        <taxon>Basidiomycota</taxon>
        <taxon>Agaricomycotina</taxon>
        <taxon>Agaricomycetes</taxon>
        <taxon>Agaricomycetidae</taxon>
        <taxon>Agaricales</taxon>
        <taxon>Pleurotineae</taxon>
        <taxon>Stephanosporaceae</taxon>
        <taxon>Cristinia</taxon>
    </lineage>
</organism>
<dbReference type="InterPro" id="IPR036291">
    <property type="entry name" value="NAD(P)-bd_dom_sf"/>
</dbReference>
<dbReference type="PANTHER" id="PTHR42813">
    <property type="entry name" value="ZINC-TYPE ALCOHOL DEHYDROGENASE-LIKE"/>
    <property type="match status" value="1"/>
</dbReference>
<dbReference type="Gene3D" id="3.40.50.720">
    <property type="entry name" value="NAD(P)-binding Rossmann-like Domain"/>
    <property type="match status" value="1"/>
</dbReference>
<evidence type="ECO:0000256" key="3">
    <source>
        <dbReference type="ARBA" id="ARBA00022833"/>
    </source>
</evidence>
<evidence type="ECO:0000259" key="4">
    <source>
        <dbReference type="Pfam" id="PF00107"/>
    </source>
</evidence>
<gene>
    <name evidence="6" type="ORF">BXZ70DRAFT_1056597</name>
</gene>
<comment type="cofactor">
    <cofactor evidence="1">
        <name>Zn(2+)</name>
        <dbReference type="ChEBI" id="CHEBI:29105"/>
    </cofactor>
</comment>
<protein>
    <submittedName>
        <fullName evidence="6">Chaperonin 10-like protein</fullName>
    </submittedName>
</protein>
<dbReference type="InterPro" id="IPR011032">
    <property type="entry name" value="GroES-like_sf"/>
</dbReference>
<dbReference type="SUPFAM" id="SSF50129">
    <property type="entry name" value="GroES-like"/>
    <property type="match status" value="1"/>
</dbReference>
<evidence type="ECO:0000313" key="7">
    <source>
        <dbReference type="Proteomes" id="UP000813824"/>
    </source>
</evidence>
<keyword evidence="3" id="KW-0862">Zinc</keyword>
<evidence type="ECO:0000256" key="2">
    <source>
        <dbReference type="ARBA" id="ARBA00022723"/>
    </source>
</evidence>
<feature type="domain" description="Alcohol dehydrogenase-like N-terminal" evidence="5">
    <location>
        <begin position="53"/>
        <end position="167"/>
    </location>
</feature>
<dbReference type="Pfam" id="PF00107">
    <property type="entry name" value="ADH_zinc_N"/>
    <property type="match status" value="1"/>
</dbReference>
<dbReference type="Proteomes" id="UP000813824">
    <property type="component" value="Unassembled WGS sequence"/>
</dbReference>
<name>A0A8K0UCT1_9AGAR</name>
<dbReference type="EMBL" id="JAEVFJ010000073">
    <property type="protein sequence ID" value="KAH8073808.1"/>
    <property type="molecule type" value="Genomic_DNA"/>
</dbReference>
<comment type="caution">
    <text evidence="6">The sequence shown here is derived from an EMBL/GenBank/DDBJ whole genome shotgun (WGS) entry which is preliminary data.</text>
</comment>
<reference evidence="6" key="1">
    <citation type="journal article" date="2021" name="New Phytol.">
        <title>Evolutionary innovations through gain and loss of genes in the ectomycorrhizal Boletales.</title>
        <authorList>
            <person name="Wu G."/>
            <person name="Miyauchi S."/>
            <person name="Morin E."/>
            <person name="Kuo A."/>
            <person name="Drula E."/>
            <person name="Varga T."/>
            <person name="Kohler A."/>
            <person name="Feng B."/>
            <person name="Cao Y."/>
            <person name="Lipzen A."/>
            <person name="Daum C."/>
            <person name="Hundley H."/>
            <person name="Pangilinan J."/>
            <person name="Johnson J."/>
            <person name="Barry K."/>
            <person name="LaButti K."/>
            <person name="Ng V."/>
            <person name="Ahrendt S."/>
            <person name="Min B."/>
            <person name="Choi I.G."/>
            <person name="Park H."/>
            <person name="Plett J.M."/>
            <person name="Magnuson J."/>
            <person name="Spatafora J.W."/>
            <person name="Nagy L.G."/>
            <person name="Henrissat B."/>
            <person name="Grigoriev I.V."/>
            <person name="Yang Z.L."/>
            <person name="Xu J."/>
            <person name="Martin F.M."/>
        </authorList>
    </citation>
    <scope>NUCLEOTIDE SEQUENCE</scope>
    <source>
        <strain evidence="6">KKN 215</strain>
    </source>
</reference>
<evidence type="ECO:0000259" key="5">
    <source>
        <dbReference type="Pfam" id="PF08240"/>
    </source>
</evidence>
<dbReference type="GO" id="GO:0046872">
    <property type="term" value="F:metal ion binding"/>
    <property type="evidence" value="ECO:0007669"/>
    <property type="project" value="UniProtKB-KW"/>
</dbReference>
<dbReference type="SUPFAM" id="SSF51735">
    <property type="entry name" value="NAD(P)-binding Rossmann-fold domains"/>
    <property type="match status" value="1"/>
</dbReference>
<proteinExistence type="predicted"/>
<dbReference type="AlphaFoldDB" id="A0A8K0UCT1"/>
<dbReference type="PANTHER" id="PTHR42813:SF2">
    <property type="entry name" value="DEHYDROGENASE, ZINC-CONTAINING, PUTATIVE (AFU_ORTHOLOGUE AFUA_2G02810)-RELATED"/>
    <property type="match status" value="1"/>
</dbReference>
<dbReference type="OrthoDB" id="3941538at2759"/>
<dbReference type="Gene3D" id="3.90.180.10">
    <property type="entry name" value="Medium-chain alcohol dehydrogenases, catalytic domain"/>
    <property type="match status" value="1"/>
</dbReference>
<evidence type="ECO:0000313" key="6">
    <source>
        <dbReference type="EMBL" id="KAH8073808.1"/>
    </source>
</evidence>
<evidence type="ECO:0000256" key="1">
    <source>
        <dbReference type="ARBA" id="ARBA00001947"/>
    </source>
</evidence>
<sequence>MAEIYSKTQRAVRWYPPAYDIRVETVPVPKSAALSPAIPIKTLTSCLRSILHPDDAIVKITLAGLCGSDLHVYRGHEDVNDPLICGHEFIGEVVALGASFSSDATNRPALYSDLKLGDKVVSPFTVSCGECHFCRAGISCRCIHSKLFGIPDLPGGQAQYVRVPKAGGTLFKVDSITSLMPPGEEHTLADSSLLLLADILPTGAFAALQALQHPKISPWVNGSAYPYNSFVPEVMASSRPPALPLEDRALTFAVIGLGPVGVCATVSLLHLLAEIHEKSGVTFRVVAVDPNASRREKMQSVLALPSFPPNIDTVVVADIEDAKGVVARWTGGVGCNAILEVVGNNSALTLAYELVRPFGLISSVGVHQAPQLPLTGREAYDKNVSFDFGRCPVRSMLPIASSILIKRQDVFGGIGDQASLIEKVVGFEEAAEVYDLFDKGRCGKVLFDPWQ</sequence>
<accession>A0A8K0UCT1</accession>
<dbReference type="InterPro" id="IPR013149">
    <property type="entry name" value="ADH-like_C"/>
</dbReference>
<keyword evidence="2" id="KW-0479">Metal-binding</keyword>
<dbReference type="Pfam" id="PF08240">
    <property type="entry name" value="ADH_N"/>
    <property type="match status" value="1"/>
</dbReference>